<name>A0A1N6D5V0_9SPHN</name>
<accession>A0A1N6D5V0</accession>
<evidence type="ECO:0000313" key="2">
    <source>
        <dbReference type="EMBL" id="SIN66155.1"/>
    </source>
</evidence>
<dbReference type="InterPro" id="IPR018392">
    <property type="entry name" value="LysM"/>
</dbReference>
<sequence length="362" mass="38360">MRNLILLVLAGTLSACIPPGQDYSWPQNEAVPDTAPDRVPMLRTDEAAFGSARIDSQPAPWQARGVVPVALDVEDMTYVVKPGDTLRGIANTTGAGSQIIAKKNGLVAPYVINPGQRLSIPGGRYHRVSSGETGIAIARAYGVPWREVVDLNGLEEPYVLRVGQKLLLPASAPADPVNMSLEQRAAAFRLDIDDIVTGGQPALADPASQVTVSPPPSDWRKAVMPEKRVAPPSAFAGRFNWPVEGKLLSGFGSKGGGVVNDGLNIAVSEGTPIRAAADGVVAYSGDEIDVFGGLILINHGSGWVTAYGHAARLNVERGEKVRAGDVIGLAGESGYVEEPQLHFEIRKNRKPVDPALHLPKRT</sequence>
<dbReference type="RefSeq" id="WP_074204984.1">
    <property type="nucleotide sequence ID" value="NZ_FSQW01000001.1"/>
</dbReference>
<organism evidence="2 3">
    <name type="scientific">Parasphingorhabdus marina DSM 22363</name>
    <dbReference type="NCBI Taxonomy" id="1123272"/>
    <lineage>
        <taxon>Bacteria</taxon>
        <taxon>Pseudomonadati</taxon>
        <taxon>Pseudomonadota</taxon>
        <taxon>Alphaproteobacteria</taxon>
        <taxon>Sphingomonadales</taxon>
        <taxon>Sphingomonadaceae</taxon>
        <taxon>Parasphingorhabdus</taxon>
    </lineage>
</organism>
<dbReference type="Gene3D" id="3.10.350.10">
    <property type="entry name" value="LysM domain"/>
    <property type="match status" value="2"/>
</dbReference>
<keyword evidence="3" id="KW-1185">Reference proteome</keyword>
<gene>
    <name evidence="2" type="ORF">SAMN02745824_1587</name>
</gene>
<feature type="domain" description="LysM" evidence="1">
    <location>
        <begin position="124"/>
        <end position="168"/>
    </location>
</feature>
<dbReference type="Gene3D" id="2.70.70.10">
    <property type="entry name" value="Glucose Permease (Domain IIA)"/>
    <property type="match status" value="1"/>
</dbReference>
<dbReference type="SMART" id="SM00257">
    <property type="entry name" value="LysM"/>
    <property type="match status" value="2"/>
</dbReference>
<dbReference type="PANTHER" id="PTHR21666:SF270">
    <property type="entry name" value="MUREIN HYDROLASE ACTIVATOR ENVC"/>
    <property type="match status" value="1"/>
</dbReference>
<dbReference type="Pfam" id="PF01551">
    <property type="entry name" value="Peptidase_M23"/>
    <property type="match status" value="1"/>
</dbReference>
<dbReference type="Pfam" id="PF01476">
    <property type="entry name" value="LysM"/>
    <property type="match status" value="2"/>
</dbReference>
<dbReference type="PROSITE" id="PS51782">
    <property type="entry name" value="LYSM"/>
    <property type="match status" value="2"/>
</dbReference>
<dbReference type="SUPFAM" id="SSF51261">
    <property type="entry name" value="Duplicated hybrid motif"/>
    <property type="match status" value="1"/>
</dbReference>
<keyword evidence="2" id="KW-0378">Hydrolase</keyword>
<dbReference type="InterPro" id="IPR050570">
    <property type="entry name" value="Cell_wall_metabolism_enzyme"/>
</dbReference>
<dbReference type="PANTHER" id="PTHR21666">
    <property type="entry name" value="PEPTIDASE-RELATED"/>
    <property type="match status" value="1"/>
</dbReference>
<evidence type="ECO:0000259" key="1">
    <source>
        <dbReference type="PROSITE" id="PS51782"/>
    </source>
</evidence>
<dbReference type="CDD" id="cd00118">
    <property type="entry name" value="LysM"/>
    <property type="match status" value="2"/>
</dbReference>
<reference evidence="3" key="1">
    <citation type="submission" date="2016-11" db="EMBL/GenBank/DDBJ databases">
        <authorList>
            <person name="Varghese N."/>
            <person name="Submissions S."/>
        </authorList>
    </citation>
    <scope>NUCLEOTIDE SEQUENCE [LARGE SCALE GENOMIC DNA]</scope>
    <source>
        <strain evidence="3">DSM 22363</strain>
    </source>
</reference>
<dbReference type="InterPro" id="IPR011055">
    <property type="entry name" value="Dup_hybrid_motif"/>
</dbReference>
<dbReference type="STRING" id="1123272.SAMN02745824_1587"/>
<dbReference type="CDD" id="cd12797">
    <property type="entry name" value="M23_peptidase"/>
    <property type="match status" value="1"/>
</dbReference>
<dbReference type="GO" id="GO:0004222">
    <property type="term" value="F:metalloendopeptidase activity"/>
    <property type="evidence" value="ECO:0007669"/>
    <property type="project" value="TreeGrafter"/>
</dbReference>
<dbReference type="OrthoDB" id="9795421at2"/>
<dbReference type="AlphaFoldDB" id="A0A1N6D5V0"/>
<protein>
    <submittedName>
        <fullName evidence="2">Murein DD-endopeptidase MepM and murein hydrolase activator NlpD, contain LysM domain</fullName>
    </submittedName>
</protein>
<dbReference type="EMBL" id="FSQW01000001">
    <property type="protein sequence ID" value="SIN66155.1"/>
    <property type="molecule type" value="Genomic_DNA"/>
</dbReference>
<evidence type="ECO:0000313" key="3">
    <source>
        <dbReference type="Proteomes" id="UP000185192"/>
    </source>
</evidence>
<dbReference type="InterPro" id="IPR036779">
    <property type="entry name" value="LysM_dom_sf"/>
</dbReference>
<dbReference type="Proteomes" id="UP000185192">
    <property type="component" value="Unassembled WGS sequence"/>
</dbReference>
<dbReference type="SUPFAM" id="SSF54106">
    <property type="entry name" value="LysM domain"/>
    <property type="match status" value="1"/>
</dbReference>
<dbReference type="InterPro" id="IPR016047">
    <property type="entry name" value="M23ase_b-sheet_dom"/>
</dbReference>
<feature type="domain" description="LysM" evidence="1">
    <location>
        <begin position="76"/>
        <end position="120"/>
    </location>
</feature>
<dbReference type="PROSITE" id="PS51257">
    <property type="entry name" value="PROKAR_LIPOPROTEIN"/>
    <property type="match status" value="1"/>
</dbReference>
<proteinExistence type="predicted"/>